<dbReference type="EMBL" id="UHJC01000001">
    <property type="protein sequence ID" value="SUP84569.1"/>
    <property type="molecule type" value="Genomic_DNA"/>
</dbReference>
<dbReference type="InterPro" id="IPR036457">
    <property type="entry name" value="PPM-type-like_dom_sf"/>
</dbReference>
<name>A0A0T9JDQ9_YERPU</name>
<dbReference type="Proteomes" id="UP000255087">
    <property type="component" value="Unassembled WGS sequence"/>
</dbReference>
<evidence type="ECO:0008006" key="3">
    <source>
        <dbReference type="Google" id="ProtNLM"/>
    </source>
</evidence>
<organism evidence="1 2">
    <name type="scientific">Yersinia pseudotuberculosis</name>
    <dbReference type="NCBI Taxonomy" id="633"/>
    <lineage>
        <taxon>Bacteria</taxon>
        <taxon>Pseudomonadati</taxon>
        <taxon>Pseudomonadota</taxon>
        <taxon>Gammaproteobacteria</taxon>
        <taxon>Enterobacterales</taxon>
        <taxon>Yersiniaceae</taxon>
        <taxon>Yersinia</taxon>
    </lineage>
</organism>
<evidence type="ECO:0000313" key="1">
    <source>
        <dbReference type="EMBL" id="SUP84569.1"/>
    </source>
</evidence>
<protein>
    <recommendedName>
        <fullName evidence="3">Protein phosphatase 2C domain-containing protein</fullName>
    </recommendedName>
</protein>
<sequence length="241" mass="27888">MLITWVSRKGLKRFKNNDAVALYENNKIFIAIAVDAAEKNNTSHESDLAKYWANAVIAECNFRIDSTSMLKIDINEIIAILREKQKNLRHNYLHETASYAVVFLDKELQVVTTLHCGDCLFGSQKNAPSINWLIKPHNTYQQHMQLLAAGCQCHSHAYSRFTLTRYLNAKRFYTPELNEFPITDMEQLILSTDGYWAEHIGERIAWEKLEDDASVLRINLSEEKTLDIQSDCENFVTYTIY</sequence>
<evidence type="ECO:0000313" key="2">
    <source>
        <dbReference type="Proteomes" id="UP000255087"/>
    </source>
</evidence>
<gene>
    <name evidence="1" type="ORF">NCTC8580_03115</name>
</gene>
<dbReference type="SUPFAM" id="SSF81606">
    <property type="entry name" value="PP2C-like"/>
    <property type="match status" value="1"/>
</dbReference>
<dbReference type="RefSeq" id="WP_050092569.1">
    <property type="nucleotide sequence ID" value="NZ_CPWG01000008.1"/>
</dbReference>
<dbReference type="Gene3D" id="3.60.40.10">
    <property type="entry name" value="PPM-type phosphatase domain"/>
    <property type="match status" value="1"/>
</dbReference>
<reference evidence="1 2" key="1">
    <citation type="submission" date="2018-06" db="EMBL/GenBank/DDBJ databases">
        <authorList>
            <consortium name="Pathogen Informatics"/>
            <person name="Doyle S."/>
        </authorList>
    </citation>
    <scope>NUCLEOTIDE SEQUENCE [LARGE SCALE GENOMIC DNA]</scope>
    <source>
        <strain evidence="1 2">NCTC8580</strain>
    </source>
</reference>
<accession>A0A0T9JDQ9</accession>
<dbReference type="AlphaFoldDB" id="A0A0T9JDQ9"/>
<proteinExistence type="predicted"/>